<comment type="caution">
    <text evidence="1">The sequence shown here is derived from an EMBL/GenBank/DDBJ whole genome shotgun (WGS) entry which is preliminary data.</text>
</comment>
<dbReference type="EMBL" id="MU394303">
    <property type="protein sequence ID" value="KAI6088076.1"/>
    <property type="molecule type" value="Genomic_DNA"/>
</dbReference>
<sequence length="95" mass="10895">MGCPIYRKMGAQPSPRRDLTILVLFFAFQFALASRQRFTCWHAEHIWRRGKSPCAPVAFGCVPKGRRALKSTMGTSLRLHWTLQFCLLRLKPFAG</sequence>
<name>A0ACC0D5Z0_9PEZI</name>
<organism evidence="1 2">
    <name type="scientific">Hypoxylon rubiginosum</name>
    <dbReference type="NCBI Taxonomy" id="110542"/>
    <lineage>
        <taxon>Eukaryota</taxon>
        <taxon>Fungi</taxon>
        <taxon>Dikarya</taxon>
        <taxon>Ascomycota</taxon>
        <taxon>Pezizomycotina</taxon>
        <taxon>Sordariomycetes</taxon>
        <taxon>Xylariomycetidae</taxon>
        <taxon>Xylariales</taxon>
        <taxon>Hypoxylaceae</taxon>
        <taxon>Hypoxylon</taxon>
    </lineage>
</organism>
<dbReference type="Proteomes" id="UP001497680">
    <property type="component" value="Unassembled WGS sequence"/>
</dbReference>
<reference evidence="1 2" key="1">
    <citation type="journal article" date="2022" name="New Phytol.">
        <title>Ecological generalism drives hyperdiversity of secondary metabolite gene clusters in xylarialean endophytes.</title>
        <authorList>
            <person name="Franco M.E.E."/>
            <person name="Wisecaver J.H."/>
            <person name="Arnold A.E."/>
            <person name="Ju Y.M."/>
            <person name="Slot J.C."/>
            <person name="Ahrendt S."/>
            <person name="Moore L.P."/>
            <person name="Eastman K.E."/>
            <person name="Scott K."/>
            <person name="Konkel Z."/>
            <person name="Mondo S.J."/>
            <person name="Kuo A."/>
            <person name="Hayes R.D."/>
            <person name="Haridas S."/>
            <person name="Andreopoulos B."/>
            <person name="Riley R."/>
            <person name="LaButti K."/>
            <person name="Pangilinan J."/>
            <person name="Lipzen A."/>
            <person name="Amirebrahimi M."/>
            <person name="Yan J."/>
            <person name="Adam C."/>
            <person name="Keymanesh K."/>
            <person name="Ng V."/>
            <person name="Louie K."/>
            <person name="Northen T."/>
            <person name="Drula E."/>
            <person name="Henrissat B."/>
            <person name="Hsieh H.M."/>
            <person name="Youens-Clark K."/>
            <person name="Lutzoni F."/>
            <person name="Miadlikowska J."/>
            <person name="Eastwood D.C."/>
            <person name="Hamelin R.C."/>
            <person name="Grigoriev I.V."/>
            <person name="U'Ren J.M."/>
        </authorList>
    </citation>
    <scope>NUCLEOTIDE SEQUENCE [LARGE SCALE GENOMIC DNA]</scope>
    <source>
        <strain evidence="1 2">ER1909</strain>
    </source>
</reference>
<gene>
    <name evidence="1" type="ORF">F4821DRAFT_234508</name>
</gene>
<accession>A0ACC0D5Z0</accession>
<evidence type="ECO:0000313" key="2">
    <source>
        <dbReference type="Proteomes" id="UP001497680"/>
    </source>
</evidence>
<protein>
    <submittedName>
        <fullName evidence="1">Uncharacterized protein</fullName>
    </submittedName>
</protein>
<keyword evidence="2" id="KW-1185">Reference proteome</keyword>
<proteinExistence type="predicted"/>
<evidence type="ECO:0000313" key="1">
    <source>
        <dbReference type="EMBL" id="KAI6088076.1"/>
    </source>
</evidence>